<sequence>MYSVTIKNNAFDLEKGTKGISLEGNLVDFDIEKVDDRFFKVSNNGSTHTLELVSIEESTKTIKVKLNNKPADILIKDKFDRLIEKLGINMNQGSAAKDIKAPMPGLIFDIKVAEGDTVKKGDPVLILEAMKMENILKSPGDGVIKQIKIKKGDSVEKNQILIQF</sequence>
<dbReference type="SUPFAM" id="SSF51230">
    <property type="entry name" value="Single hybrid motif"/>
    <property type="match status" value="1"/>
</dbReference>
<dbReference type="EMBL" id="BMYF01000010">
    <property type="protein sequence ID" value="GHB37811.1"/>
    <property type="molecule type" value="Genomic_DNA"/>
</dbReference>
<dbReference type="RefSeq" id="WP_189581235.1">
    <property type="nucleotide sequence ID" value="NZ_BMYF01000010.1"/>
</dbReference>
<evidence type="ECO:0000256" key="1">
    <source>
        <dbReference type="ARBA" id="ARBA00023267"/>
    </source>
</evidence>
<proteinExistence type="predicted"/>
<organism evidence="3 4">
    <name type="scientific">Mongoliitalea lutea</name>
    <dbReference type="NCBI Taxonomy" id="849756"/>
    <lineage>
        <taxon>Bacteria</taxon>
        <taxon>Pseudomonadati</taxon>
        <taxon>Bacteroidota</taxon>
        <taxon>Cytophagia</taxon>
        <taxon>Cytophagales</taxon>
        <taxon>Cyclobacteriaceae</taxon>
        <taxon>Mongoliitalea</taxon>
    </lineage>
</organism>
<dbReference type="PANTHER" id="PTHR45266:SF3">
    <property type="entry name" value="OXALOACETATE DECARBOXYLASE ALPHA CHAIN"/>
    <property type="match status" value="1"/>
</dbReference>
<keyword evidence="4" id="KW-1185">Reference proteome</keyword>
<reference evidence="3" key="1">
    <citation type="journal article" date="2014" name="Int. J. Syst. Evol. Microbiol.">
        <title>Complete genome sequence of Corynebacterium casei LMG S-19264T (=DSM 44701T), isolated from a smear-ripened cheese.</title>
        <authorList>
            <consortium name="US DOE Joint Genome Institute (JGI-PGF)"/>
            <person name="Walter F."/>
            <person name="Albersmeier A."/>
            <person name="Kalinowski J."/>
            <person name="Ruckert C."/>
        </authorList>
    </citation>
    <scope>NUCLEOTIDE SEQUENCE</scope>
    <source>
        <strain evidence="3">KCTC 23224</strain>
    </source>
</reference>
<reference evidence="3" key="2">
    <citation type="submission" date="2020-09" db="EMBL/GenBank/DDBJ databases">
        <authorList>
            <person name="Sun Q."/>
            <person name="Kim S."/>
        </authorList>
    </citation>
    <scope>NUCLEOTIDE SEQUENCE</scope>
    <source>
        <strain evidence="3">KCTC 23224</strain>
    </source>
</reference>
<feature type="domain" description="Lipoyl-binding" evidence="2">
    <location>
        <begin position="83"/>
        <end position="164"/>
    </location>
</feature>
<dbReference type="InterPro" id="IPR011053">
    <property type="entry name" value="Single_hybrid_motif"/>
</dbReference>
<dbReference type="InterPro" id="IPR000089">
    <property type="entry name" value="Biotin_lipoyl"/>
</dbReference>
<dbReference type="FunFam" id="2.40.50.100:FF:000003">
    <property type="entry name" value="Acetyl-CoA carboxylase biotin carboxyl carrier protein"/>
    <property type="match status" value="1"/>
</dbReference>
<dbReference type="InterPro" id="IPR050709">
    <property type="entry name" value="Biotin_Carboxyl_Carrier/Decarb"/>
</dbReference>
<dbReference type="InterPro" id="IPR001882">
    <property type="entry name" value="Biotin_BS"/>
</dbReference>
<dbReference type="Gene3D" id="2.40.50.100">
    <property type="match status" value="1"/>
</dbReference>
<dbReference type="AlphaFoldDB" id="A0A8J3CXC1"/>
<comment type="caution">
    <text evidence="3">The sequence shown here is derived from an EMBL/GenBank/DDBJ whole genome shotgun (WGS) entry which is preliminary data.</text>
</comment>
<evidence type="ECO:0000313" key="3">
    <source>
        <dbReference type="EMBL" id="GHB37811.1"/>
    </source>
</evidence>
<gene>
    <name evidence="3" type="primary">pycA</name>
    <name evidence="3" type="ORF">GCM10008106_18800</name>
</gene>
<keyword evidence="1" id="KW-0092">Biotin</keyword>
<evidence type="ECO:0000313" key="4">
    <source>
        <dbReference type="Proteomes" id="UP000642809"/>
    </source>
</evidence>
<accession>A0A8J3CXC1</accession>
<evidence type="ECO:0000259" key="2">
    <source>
        <dbReference type="PROSITE" id="PS50968"/>
    </source>
</evidence>
<dbReference type="PANTHER" id="PTHR45266">
    <property type="entry name" value="OXALOACETATE DECARBOXYLASE ALPHA CHAIN"/>
    <property type="match status" value="1"/>
</dbReference>
<dbReference type="Proteomes" id="UP000642809">
    <property type="component" value="Unassembled WGS sequence"/>
</dbReference>
<dbReference type="PROSITE" id="PS50968">
    <property type="entry name" value="BIOTINYL_LIPOYL"/>
    <property type="match status" value="1"/>
</dbReference>
<name>A0A8J3CXC1_9BACT</name>
<protein>
    <submittedName>
        <fullName evidence="3">Acetyl-CoA carboxylase biotin carboxyl carrier protein subunit</fullName>
    </submittedName>
</protein>
<dbReference type="Pfam" id="PF00364">
    <property type="entry name" value="Biotin_lipoyl"/>
    <property type="match status" value="1"/>
</dbReference>
<dbReference type="CDD" id="cd06850">
    <property type="entry name" value="biotinyl_domain"/>
    <property type="match status" value="1"/>
</dbReference>
<dbReference type="PROSITE" id="PS00188">
    <property type="entry name" value="BIOTIN"/>
    <property type="match status" value="1"/>
</dbReference>